<dbReference type="VEuPathDB" id="VectorBase:AQUA014657"/>
<accession>A0A182XS41</accession>
<dbReference type="Proteomes" id="UP000076407">
    <property type="component" value="Unassembled WGS sequence"/>
</dbReference>
<name>A0A182XS41_ANOQN</name>
<evidence type="ECO:0000313" key="1">
    <source>
        <dbReference type="EnsemblMetazoa" id="AQUA014657-PA"/>
    </source>
</evidence>
<keyword evidence="2" id="KW-1185">Reference proteome</keyword>
<dbReference type="EnsemblMetazoa" id="AQUA014657-RA">
    <property type="protein sequence ID" value="AQUA014657-PA"/>
    <property type="gene ID" value="AQUA014657"/>
</dbReference>
<proteinExistence type="predicted"/>
<organism evidence="1 2">
    <name type="scientific">Anopheles quadriannulatus</name>
    <name type="common">Mosquito</name>
    <dbReference type="NCBI Taxonomy" id="34691"/>
    <lineage>
        <taxon>Eukaryota</taxon>
        <taxon>Metazoa</taxon>
        <taxon>Ecdysozoa</taxon>
        <taxon>Arthropoda</taxon>
        <taxon>Hexapoda</taxon>
        <taxon>Insecta</taxon>
        <taxon>Pterygota</taxon>
        <taxon>Neoptera</taxon>
        <taxon>Endopterygota</taxon>
        <taxon>Diptera</taxon>
        <taxon>Nematocera</taxon>
        <taxon>Culicoidea</taxon>
        <taxon>Culicidae</taxon>
        <taxon>Anophelinae</taxon>
        <taxon>Anopheles</taxon>
    </lineage>
</organism>
<evidence type="ECO:0000313" key="2">
    <source>
        <dbReference type="Proteomes" id="UP000076407"/>
    </source>
</evidence>
<protein>
    <submittedName>
        <fullName evidence="1">Uncharacterized protein</fullName>
    </submittedName>
</protein>
<reference evidence="1" key="1">
    <citation type="submission" date="2020-05" db="UniProtKB">
        <authorList>
            <consortium name="EnsemblMetazoa"/>
        </authorList>
    </citation>
    <scope>IDENTIFICATION</scope>
    <source>
        <strain evidence="1">SANGQUA</strain>
    </source>
</reference>
<sequence>MSVQCESFVFS</sequence>